<dbReference type="InterPro" id="IPR005510">
    <property type="entry name" value="Csm4"/>
</dbReference>
<comment type="caution">
    <text evidence="6">The sequence shown here is derived from an EMBL/GenBank/DDBJ whole genome shotgun (WGS) entry which is preliminary data.</text>
</comment>
<sequence length="343" mass="40450">MLKVYTINFLSITSPIRAYTLFGSLCWAYRLAYEEKELTRFLEEFRENPKFLISSPFPVAKYCEDCNEEEIKDVKETFLFPKPILPLKTKCEIPEVPKDGKEYLEKYICKKRERKNYKKAQFITEDILKDFINGEINEEATFIEKEDYKVFDKKIIYKSSKELKFLPDTKSTLLTKNVINRITSTSENLYTEEGTFYDTQFFLVKFYDNSFVKTFETLLKIIENLGIGKNKNIGWGKVEIKEINALNWLDEHIDNSENFITLSPVIPTKNISIYESFYEFETYKAPVENTFTSFLLKQKVIYLKEGSIIKSVNNNYKGQLKQVVKNPTIYQYGLEFPIKVKEL</sequence>
<dbReference type="NCBIfam" id="TIGR01903">
    <property type="entry name" value="cas5_csm4"/>
    <property type="match status" value="1"/>
</dbReference>
<organism evidence="6 7">
    <name type="scientific">Persephonella atlantica</name>
    <dbReference type="NCBI Taxonomy" id="2699429"/>
    <lineage>
        <taxon>Bacteria</taxon>
        <taxon>Pseudomonadati</taxon>
        <taxon>Aquificota</taxon>
        <taxon>Aquificia</taxon>
        <taxon>Aquificales</taxon>
        <taxon>Hydrogenothermaceae</taxon>
        <taxon>Persephonella</taxon>
    </lineage>
</organism>
<comment type="similarity">
    <text evidence="1">Belongs to the CRISPR-associated Csm4 family.</text>
</comment>
<evidence type="ECO:0000256" key="4">
    <source>
        <dbReference type="ARBA" id="ARBA00023118"/>
    </source>
</evidence>
<accession>A0ABS1GII3</accession>
<evidence type="ECO:0000313" key="6">
    <source>
        <dbReference type="EMBL" id="MBK3332631.1"/>
    </source>
</evidence>
<dbReference type="Proteomes" id="UP000772812">
    <property type="component" value="Unassembled WGS sequence"/>
</dbReference>
<dbReference type="RefSeq" id="WP_200674051.1">
    <property type="nucleotide sequence ID" value="NZ_JAACYA010000002.1"/>
</dbReference>
<keyword evidence="4" id="KW-0051">Antiviral defense</keyword>
<evidence type="ECO:0000256" key="3">
    <source>
        <dbReference type="ARBA" id="ARBA00022884"/>
    </source>
</evidence>
<reference evidence="6 7" key="1">
    <citation type="journal article" date="2021" name="Syst. Appl. Microbiol.">
        <title>Persephonella atlantica sp. nov.: How to adapt to physico-chemical gradients in high temperature hydrothermal habitats.</title>
        <authorList>
            <person name="Francois D.X."/>
            <person name="Godfroy A."/>
            <person name="Mathien C."/>
            <person name="Aube J."/>
            <person name="Cathalot C."/>
            <person name="Lesongeur F."/>
            <person name="L'Haridon S."/>
            <person name="Philippon X."/>
            <person name="Roussel E.G."/>
        </authorList>
    </citation>
    <scope>NUCLEOTIDE SEQUENCE [LARGE SCALE GENOMIC DNA]</scope>
    <source>
        <strain evidence="6 7">MO1340</strain>
    </source>
</reference>
<keyword evidence="7" id="KW-1185">Reference proteome</keyword>
<evidence type="ECO:0000256" key="2">
    <source>
        <dbReference type="ARBA" id="ARBA00016109"/>
    </source>
</evidence>
<dbReference type="EMBL" id="JAACYA010000002">
    <property type="protein sequence ID" value="MBK3332631.1"/>
    <property type="molecule type" value="Genomic_DNA"/>
</dbReference>
<dbReference type="InterPro" id="IPR005537">
    <property type="entry name" value="RAMP_III_fam"/>
</dbReference>
<evidence type="ECO:0000259" key="5">
    <source>
        <dbReference type="Pfam" id="PF03787"/>
    </source>
</evidence>
<evidence type="ECO:0000313" key="7">
    <source>
        <dbReference type="Proteomes" id="UP000772812"/>
    </source>
</evidence>
<feature type="domain" description="CRISPR type III-associated protein" evidence="5">
    <location>
        <begin position="15"/>
        <end position="239"/>
    </location>
</feature>
<proteinExistence type="inferred from homology"/>
<dbReference type="Pfam" id="PF03787">
    <property type="entry name" value="RAMPs"/>
    <property type="match status" value="1"/>
</dbReference>
<protein>
    <recommendedName>
        <fullName evidence="2">CRISPR system Cms protein Csm4</fullName>
    </recommendedName>
</protein>
<gene>
    <name evidence="6" type="primary">csm4</name>
    <name evidence="6" type="ORF">GWK41_06085</name>
</gene>
<name>A0ABS1GII3_9AQUI</name>
<evidence type="ECO:0000256" key="1">
    <source>
        <dbReference type="ARBA" id="ARBA00005772"/>
    </source>
</evidence>
<keyword evidence="3" id="KW-0694">RNA-binding</keyword>